<keyword evidence="2" id="KW-1185">Reference proteome</keyword>
<evidence type="ECO:0000313" key="1">
    <source>
        <dbReference type="EMBL" id="ADJ64597.1"/>
    </source>
</evidence>
<name>D8J0P1_HERSS</name>
<evidence type="ECO:0000313" key="2">
    <source>
        <dbReference type="Proteomes" id="UP000000329"/>
    </source>
</evidence>
<dbReference type="EMBL" id="CP002039">
    <property type="protein sequence ID" value="ADJ64597.1"/>
    <property type="molecule type" value="Genomic_DNA"/>
</dbReference>
<protein>
    <submittedName>
        <fullName evidence="1">Uncharacterized protein</fullName>
    </submittedName>
</protein>
<dbReference type="Proteomes" id="UP000000329">
    <property type="component" value="Chromosome"/>
</dbReference>
<dbReference type="AlphaFoldDB" id="D8J0P1"/>
<dbReference type="KEGG" id="hse:Hsero_3113"/>
<accession>D8J0P1</accession>
<sequence>MKTASPMGWPHCRARQFIAMAQTDLSALARSDSGRHQAILCLRIAFGATATVGGKAHQRQATQHHRHRRGFRHGGDADVAAEAAAGGASDQAAHRQGVVAGGQAISTQRKHLGAAHGGLHAGPGAAIAAQGEAVEVQARDAVQGDRDHRRGHREGTGIAEREVLQEALAGGAGAKFRTEVRRRGRVVEGQRLRAVDLRCAGRGANAAKGRREQDAANEFLHDTPLSWI</sequence>
<proteinExistence type="predicted"/>
<dbReference type="HOGENOM" id="CLU_1213484_0_0_4"/>
<organism evidence="1 2">
    <name type="scientific">Herbaspirillum seropedicae (strain SmR1)</name>
    <dbReference type="NCBI Taxonomy" id="757424"/>
    <lineage>
        <taxon>Bacteria</taxon>
        <taxon>Pseudomonadati</taxon>
        <taxon>Pseudomonadota</taxon>
        <taxon>Betaproteobacteria</taxon>
        <taxon>Burkholderiales</taxon>
        <taxon>Oxalobacteraceae</taxon>
        <taxon>Herbaspirillum</taxon>
    </lineage>
</organism>
<gene>
    <name evidence="1" type="ordered locus">Hsero_3113</name>
</gene>
<reference evidence="1 2" key="1">
    <citation type="submission" date="2010-04" db="EMBL/GenBank/DDBJ databases">
        <title>The genome of Herbaspirillum seropedicae SmR1, an endophytic, nitrogen-fixing, plant-growth promoting beta-Proteobacteria.</title>
        <authorList>
            <person name="Pedrosa F.O."/>
            <person name="Monteiro R.A."/>
            <person name="Wassem R."/>
            <person name="Cruz L.M."/>
            <person name="Ayub R.A."/>
            <person name="Colauto N.B."/>
            <person name="Fernandez M.A."/>
            <person name="Fungaro M.H.P."/>
            <person name="Grisard E.C."/>
            <person name="Hungria M."/>
            <person name="Madeira H.M.F."/>
            <person name="Nodari R.O."/>
            <person name="Osaku C.A."/>
            <person name="Petzl-Erler M.L."/>
            <person name="Terenzi H."/>
            <person name="Vieira L.G.E."/>
            <person name="Almeida M.I.M."/>
            <person name="Alves L.R."/>
            <person name="Arantes O.M.N."/>
            <person name="Balsanelli E."/>
            <person name="Barcellos F.G."/>
            <person name="Baura V.A."/>
            <person name="Binde D.R."/>
            <person name="Campo R.J."/>
            <person name="Chubatsu L.S."/>
            <person name="Chueire L.M.O."/>
            <person name="Ciferri R.R."/>
            <person name="Correa L.C."/>
            <person name="da Conceicao Silva J.L."/>
            <person name="Dabul A.N.G."/>
            <person name="Dambros B.P."/>
            <person name="Faoro H."/>
            <person name="Favetti A."/>
            <person name="Friedermann G."/>
            <person name="Furlaneto M.C."/>
            <person name="Gasques L.S."/>
            <person name="Gimenes C.C.T."/>
            <person name="Gioppo N.M.R."/>
            <person name="Glienke-Blanco C."/>
            <person name="Godoy L.P."/>
            <person name="Guerra M.P."/>
            <person name="Karp S."/>
            <person name="Kava-Cordeiro V."/>
            <person name="Margarido V.P."/>
            <person name="Mathioni S.M."/>
            <person name="Menck-Soares M.A."/>
            <person name="Murace N.K."/>
            <person name="Nicolas M.F."/>
            <person name="Oliveira C.E.C."/>
            <person name="Pagnan N.A.B."/>
            <person name="Pamphile J.A."/>
            <person name="Patussi E.V."/>
            <person name="Pereira L.F.P."/>
            <person name="Pereira-Ferrari L."/>
            <person name="Pinto F.G.S."/>
            <person name="Precoma C."/>
            <person name="Prioli A.J."/>
            <person name="Prioli S.M.A.P."/>
            <person name="Raittz R.T."/>
            <person name="Ramos H.J.O."/>
            <person name="Ribeiro E.M.S.F."/>
            <person name="Rigo L.U."/>
            <person name="Rocha C.L.M.S.C."/>
            <person name="Rocha S.N."/>
            <person name="Santos K."/>
            <person name="Satori D."/>
            <person name="Silva A.G."/>
            <person name="Simao R.C.G."/>
            <person name="Soares M.A.M."/>
            <person name="Souza E.M."/>
            <person name="Steffens M.B.R."/>
            <person name="Steindel M."/>
            <person name="Tadra-Sfeir M.Z."/>
            <person name="Takahashi E.K."/>
            <person name="Torres R.A."/>
            <person name="Valle J.S."/>
            <person name="Vernal J.I."/>
            <person name="Vilas-Boas L.A."/>
            <person name="Watanabe M.A.E."/>
            <person name="Weiss V.A."/>
            <person name="Yates M.A."/>
            <person name="Souza E.M."/>
        </authorList>
    </citation>
    <scope>NUCLEOTIDE SEQUENCE [LARGE SCALE GENOMIC DNA]</scope>
    <source>
        <strain evidence="1 2">SmR1</strain>
    </source>
</reference>